<reference evidence="2" key="1">
    <citation type="submission" date="2018-06" db="EMBL/GenBank/DDBJ databases">
        <authorList>
            <person name="Zhirakovskaya E."/>
        </authorList>
    </citation>
    <scope>NUCLEOTIDE SEQUENCE</scope>
</reference>
<dbReference type="EMBL" id="UOEJ01000034">
    <property type="protein sequence ID" value="VAV92432.1"/>
    <property type="molecule type" value="Genomic_DNA"/>
</dbReference>
<dbReference type="AlphaFoldDB" id="A0A3B0RL08"/>
<gene>
    <name evidence="2" type="ORF">MNBD_ALPHA01-590</name>
</gene>
<sequence length="566" mass="62570">MTDIKKILNGITCCLKRFISNLCRDVRGMSGVMVTMSIIPTVAVIGIATDVSRTYIVKTRLAAALDAAALAGGKNFFDSDREAQIKKYFDANFPEGFYGSTVTGPYEMDANGNQLSPGHVYDQNDSVLRLSADVSVPTVFMSVFDFDTMDVGGAAEVTRETSLLDVVLAIDMSGSMLRNVQGGSTSNPDERRIALAKVAAVDLIDILFGNNIENALLNIGVVPWSGKVNITENGTEYGYAADGSTLPSAALFTTQPIAGSPDNPYREEFYRFDKHDDDDIWDDDDDLVLKNWTPEISQVYYAHNAPSVPLLAEPPTDWKGCVYARYARTRPYEDYQSYKDNLAEDQAGDLVDGPYEPIGGPAWVGWYPMGYEGETRSCDLRKLNKKTHSCTTCPAFGITPLENVKADVVAAVEELSIPSGSFYTNIPQGLAWAWRTITPGKPFDEATVVPDETYVKHKAIILLTDGQNTVRSGDAYNYGFYTNSRRNNRLKDLADVIKNKHDSDPDNDDEILIYTIQFANNSSSLINLLKYVATDDDYYFFAPDRESLQVAFKKIAKDLSNLRLSK</sequence>
<dbReference type="PROSITE" id="PS50234">
    <property type="entry name" value="VWFA"/>
    <property type="match status" value="1"/>
</dbReference>
<evidence type="ECO:0000313" key="2">
    <source>
        <dbReference type="EMBL" id="VAV92432.1"/>
    </source>
</evidence>
<accession>A0A3B0RL08</accession>
<dbReference type="Pfam" id="PF13400">
    <property type="entry name" value="Tad"/>
    <property type="match status" value="1"/>
</dbReference>
<name>A0A3B0RL08_9ZZZZ</name>
<dbReference type="InterPro" id="IPR002035">
    <property type="entry name" value="VWF_A"/>
</dbReference>
<dbReference type="Gene3D" id="3.40.50.410">
    <property type="entry name" value="von Willebrand factor, type A domain"/>
    <property type="match status" value="2"/>
</dbReference>
<organism evidence="2">
    <name type="scientific">hydrothermal vent metagenome</name>
    <dbReference type="NCBI Taxonomy" id="652676"/>
    <lineage>
        <taxon>unclassified sequences</taxon>
        <taxon>metagenomes</taxon>
        <taxon>ecological metagenomes</taxon>
    </lineage>
</organism>
<feature type="domain" description="VWFA" evidence="1">
    <location>
        <begin position="405"/>
        <end position="555"/>
    </location>
</feature>
<dbReference type="SUPFAM" id="SSF53300">
    <property type="entry name" value="vWA-like"/>
    <property type="match status" value="1"/>
</dbReference>
<dbReference type="InterPro" id="IPR036465">
    <property type="entry name" value="vWFA_dom_sf"/>
</dbReference>
<evidence type="ECO:0000259" key="1">
    <source>
        <dbReference type="PROSITE" id="PS50234"/>
    </source>
</evidence>
<protein>
    <recommendedName>
        <fullName evidence="1">VWFA domain-containing protein</fullName>
    </recommendedName>
</protein>
<proteinExistence type="predicted"/>
<dbReference type="InterPro" id="IPR028087">
    <property type="entry name" value="Tad_N"/>
</dbReference>